<dbReference type="InterPro" id="IPR012291">
    <property type="entry name" value="CBM2_carb-bd_dom_sf"/>
</dbReference>
<reference evidence="2 3" key="1">
    <citation type="submission" date="2020-08" db="EMBL/GenBank/DDBJ databases">
        <title>Whole genome shotgun sequence of Actinoplanes ianthinogenes NBRC 13996.</title>
        <authorList>
            <person name="Komaki H."/>
            <person name="Tamura T."/>
        </authorList>
    </citation>
    <scope>NUCLEOTIDE SEQUENCE [LARGE SCALE GENOMIC DNA]</scope>
    <source>
        <strain evidence="2 3">NBRC 13996</strain>
    </source>
</reference>
<organism evidence="2 3">
    <name type="scientific">Actinoplanes ianthinogenes</name>
    <dbReference type="NCBI Taxonomy" id="122358"/>
    <lineage>
        <taxon>Bacteria</taxon>
        <taxon>Bacillati</taxon>
        <taxon>Actinomycetota</taxon>
        <taxon>Actinomycetes</taxon>
        <taxon>Micromonosporales</taxon>
        <taxon>Micromonosporaceae</taxon>
        <taxon>Actinoplanes</taxon>
    </lineage>
</organism>
<dbReference type="Pfam" id="PF00553">
    <property type="entry name" value="CBM_2"/>
    <property type="match status" value="1"/>
</dbReference>
<feature type="domain" description="CBM2" evidence="1">
    <location>
        <begin position="2"/>
        <end position="74"/>
    </location>
</feature>
<name>A0ABM7LZ79_9ACTN</name>
<keyword evidence="3" id="KW-1185">Reference proteome</keyword>
<protein>
    <recommendedName>
        <fullName evidence="1">CBM2 domain-containing protein</fullName>
    </recommendedName>
</protein>
<evidence type="ECO:0000313" key="2">
    <source>
        <dbReference type="EMBL" id="BCJ44603.1"/>
    </source>
</evidence>
<dbReference type="Proteomes" id="UP000676967">
    <property type="component" value="Chromosome"/>
</dbReference>
<gene>
    <name evidence="2" type="ORF">Aiant_52600</name>
</gene>
<proteinExistence type="predicted"/>
<dbReference type="EMBL" id="AP023356">
    <property type="protein sequence ID" value="BCJ44603.1"/>
    <property type="molecule type" value="Genomic_DNA"/>
</dbReference>
<evidence type="ECO:0000313" key="3">
    <source>
        <dbReference type="Proteomes" id="UP000676967"/>
    </source>
</evidence>
<accession>A0ABM7LZ79</accession>
<evidence type="ECO:0000259" key="1">
    <source>
        <dbReference type="Pfam" id="PF00553"/>
    </source>
</evidence>
<dbReference type="Gene3D" id="2.60.40.290">
    <property type="match status" value="1"/>
</dbReference>
<dbReference type="InterPro" id="IPR001919">
    <property type="entry name" value="CBD2"/>
</dbReference>
<dbReference type="InterPro" id="IPR008965">
    <property type="entry name" value="CBM2/CBM3_carb-bd_dom_sf"/>
</dbReference>
<sequence>MTNTGSSAHNFTVTIGYSTSVRISGGPWNARAASSSGTQIALASESSLAGGASIRLGFQGETNDRNLKQTGCSVAVVAG</sequence>
<dbReference type="SUPFAM" id="SSF49384">
    <property type="entry name" value="Carbohydrate-binding domain"/>
    <property type="match status" value="1"/>
</dbReference>